<dbReference type="InterPro" id="IPR029068">
    <property type="entry name" value="Glyas_Bleomycin-R_OHBP_Dase"/>
</dbReference>
<dbReference type="Proteomes" id="UP000825935">
    <property type="component" value="Chromosome 14"/>
</dbReference>
<name>A0A8T2T771_CERRI</name>
<protein>
    <recommendedName>
        <fullName evidence="4">VOC domain-containing protein</fullName>
    </recommendedName>
</protein>
<evidence type="ECO:0000256" key="1">
    <source>
        <dbReference type="SAM" id="MobiDB-lite"/>
    </source>
</evidence>
<dbReference type="PANTHER" id="PTHR34109:SF1">
    <property type="entry name" value="VOC DOMAIN-CONTAINING PROTEIN"/>
    <property type="match status" value="1"/>
</dbReference>
<evidence type="ECO:0000313" key="3">
    <source>
        <dbReference type="Proteomes" id="UP000825935"/>
    </source>
</evidence>
<dbReference type="AlphaFoldDB" id="A0A8T2T771"/>
<comment type="caution">
    <text evidence="2">The sequence shown here is derived from an EMBL/GenBank/DDBJ whole genome shotgun (WGS) entry which is preliminary data.</text>
</comment>
<feature type="region of interest" description="Disordered" evidence="1">
    <location>
        <begin position="102"/>
        <end position="135"/>
    </location>
</feature>
<feature type="compositionally biased region" description="Acidic residues" evidence="1">
    <location>
        <begin position="103"/>
        <end position="135"/>
    </location>
</feature>
<evidence type="ECO:0000313" key="2">
    <source>
        <dbReference type="EMBL" id="KAH7415310.1"/>
    </source>
</evidence>
<reference evidence="2" key="1">
    <citation type="submission" date="2021-08" db="EMBL/GenBank/DDBJ databases">
        <title>WGS assembly of Ceratopteris richardii.</title>
        <authorList>
            <person name="Marchant D.B."/>
            <person name="Chen G."/>
            <person name="Jenkins J."/>
            <person name="Shu S."/>
            <person name="Leebens-Mack J."/>
            <person name="Grimwood J."/>
            <person name="Schmutz J."/>
            <person name="Soltis P."/>
            <person name="Soltis D."/>
            <person name="Chen Z.-H."/>
        </authorList>
    </citation>
    <scope>NUCLEOTIDE SEQUENCE</scope>
    <source>
        <strain evidence="2">Whitten #5841</strain>
        <tissue evidence="2">Leaf</tissue>
    </source>
</reference>
<organism evidence="2 3">
    <name type="scientific">Ceratopteris richardii</name>
    <name type="common">Triangle waterfern</name>
    <dbReference type="NCBI Taxonomy" id="49495"/>
    <lineage>
        <taxon>Eukaryota</taxon>
        <taxon>Viridiplantae</taxon>
        <taxon>Streptophyta</taxon>
        <taxon>Embryophyta</taxon>
        <taxon>Tracheophyta</taxon>
        <taxon>Polypodiopsida</taxon>
        <taxon>Polypodiidae</taxon>
        <taxon>Polypodiales</taxon>
        <taxon>Pteridineae</taxon>
        <taxon>Pteridaceae</taxon>
        <taxon>Parkerioideae</taxon>
        <taxon>Ceratopteris</taxon>
    </lineage>
</organism>
<keyword evidence="3" id="KW-1185">Reference proteome</keyword>
<dbReference type="PANTHER" id="PTHR34109">
    <property type="entry name" value="BNAUNNG04460D PROTEIN-RELATED"/>
    <property type="match status" value="1"/>
</dbReference>
<accession>A0A8T2T771</accession>
<dbReference type="Gene3D" id="3.10.180.10">
    <property type="entry name" value="2,3-Dihydroxybiphenyl 1,2-Dioxygenase, domain 1"/>
    <property type="match status" value="1"/>
</dbReference>
<proteinExistence type="predicted"/>
<gene>
    <name evidence="2" type="ORF">KP509_14G037300</name>
</gene>
<dbReference type="SUPFAM" id="SSF54593">
    <property type="entry name" value="Glyoxalase/Bleomycin resistance protein/Dihydroxybiphenyl dioxygenase"/>
    <property type="match status" value="1"/>
</dbReference>
<evidence type="ECO:0008006" key="4">
    <source>
        <dbReference type="Google" id="ProtNLM"/>
    </source>
</evidence>
<dbReference type="EMBL" id="CM035419">
    <property type="protein sequence ID" value="KAH7415310.1"/>
    <property type="molecule type" value="Genomic_DNA"/>
</dbReference>
<sequence>MTPHKFTRSLRSDKRKVDMAESSAQAISRFYRHPDRACFPHLFVESSKLEQTILFYQKGFGAEFLSPPRYSLKRKASERDDSSRRLVLAHFRLGVGQFFVSEMPEDDEKDGEEDEKDGEEEEKAGIEEEEKTTEDPVEPAIITNIVIRVLTDNLEETVEKALSAGGRTIEAANMPGIGQFTTLADPAGFVWGFGDTNLVIKEQAEESTQTITGESAAEILD</sequence>